<dbReference type="GO" id="GO:0004181">
    <property type="term" value="F:metallocarboxypeptidase activity"/>
    <property type="evidence" value="ECO:0007669"/>
    <property type="project" value="InterPro"/>
</dbReference>
<feature type="compositionally biased region" description="Polar residues" evidence="4">
    <location>
        <begin position="233"/>
        <end position="246"/>
    </location>
</feature>
<feature type="region of interest" description="Disordered" evidence="4">
    <location>
        <begin position="368"/>
        <end position="408"/>
    </location>
</feature>
<dbReference type="PANTHER" id="PTHR12756:SF11">
    <property type="entry name" value="CYTOSOLIC CARBOXYPEPTIDASE 1"/>
    <property type="match status" value="1"/>
</dbReference>
<feature type="compositionally biased region" description="Polar residues" evidence="4">
    <location>
        <begin position="1066"/>
        <end position="1075"/>
    </location>
</feature>
<accession>A0A8J8P5R3</accession>
<feature type="region of interest" description="Disordered" evidence="4">
    <location>
        <begin position="302"/>
        <end position="341"/>
    </location>
</feature>
<sequence>MMQGLIRSLLGSSLQAKELRKRCIFKIVPMSNPDGVIVGNYRTNIAGNDLNRKYHNPDDKLHPTVCAIKKLVSSIVYPNGEDEEPQNDRIATFIDMHGHSRKKNVFIYGPYYPLHHERYLRMRIIPKLLSEETTKFRFFSCKFRIERSKEKAARIVLWREYDIMNCFTFEASFHGYLNKDRQTEEFTPDILESMGEHLVNSLYEYFLILEEEDRQKKLKELSKKKKKKQQQLDTNQSQQMSQTASDSFAKKRKKTIQVNPSTKASDQINAISKQLTKKITPRIQLVHIQEEREEDEDGLMRIPLKQNDNPNEPSDTPPNRTNLREETKGLSQSLEGSLRLQPKAANSGIRSLKQMFSILKADEQKRHQMIDEDEEEDSSDDDQGSPNKSAKGKAADSGSDSDPLDGELNPEQQLKLHQNIKGAINQFQNYFNVDPSKRKIIDPNKLKKKKTFKEQRNNKSPIPIQPNSAQKREEFQQPSLKKPIIPQVEQAPLGQNVKHKRSVPAMPEESKSQKDPPANQKAKIQALITHTNIELFAKHTSKQQFAPITQIVGAQQYQQVKQTTFGIPQGQQINQMLKEFKQNLGGRFQMQNPLMINKIGIDQLGNHEQGSIAQRIPINQFRDPSNSMVKKTLGQAYQTKNYFLHENQALAAQILQNINMIGGLQIAGAGVSGTPALPGFPMPYQNFATNAEGKLQQLPQMGNSSYQVNKGIKQGNAQQKPASKRSEREHGSAVVEQIKARSGYRQKNNTPNMQNPGNQSASDLSKIGTSTNTISQFNNVQIQPISYSNTHGSHLQQRKNSTQHDMSPGIVVQDRGKYTEIKKPYKSKSQRPAPHPHRIGGNTMGQGIDLNECSPFGTVNYSAQIRQGIESEQIQGSQLNPVQSTKHKGPNGTDQNFNMLRYNNPLKSLVPPSTAGSHNPTMHLGIQNQYSLNYQDPDLTNYMEEKINMNKTTTLLNVQAEDQKSADDNSKHTKPFFKKGKQNKNQTILVQSKQTEPQETFPSAKLAKLPNSQTQQIIEIIQSQKSQQNLEEINKPYGDDWKTDAYISGLAKQGFTPGIVGIMAEQPNTSGMPSTRSRKDQQQKNFAHTPSKGMGPSYSHQFQASSPVKALFQQQKFNDKFLLASIPTQQQYSPSVYHNLEVQQQEIMKKALPSPSLSQQKRPTDVSQRIQLNGSQLINLQDLPLMHNQNSREVITHQRKPSKHFDELQLPEPTGYGKKARQSRTNKSFNAQQQQQLDNSFASASLMTGGGTKVQQLAPIEHKSSKHQKYQQIIDTLLNDQYHPVNVVLDMTSSANSIVFPHRNAA</sequence>
<feature type="compositionally biased region" description="Polar residues" evidence="4">
    <location>
        <begin position="745"/>
        <end position="766"/>
    </location>
</feature>
<dbReference type="InterPro" id="IPR000834">
    <property type="entry name" value="Peptidase_M14"/>
</dbReference>
<feature type="compositionally biased region" description="Polar residues" evidence="4">
    <location>
        <begin position="1225"/>
        <end position="1235"/>
    </location>
</feature>
<feature type="compositionally biased region" description="Acidic residues" evidence="4">
    <location>
        <begin position="371"/>
        <end position="383"/>
    </location>
</feature>
<evidence type="ECO:0000256" key="2">
    <source>
        <dbReference type="ARBA" id="ARBA00005988"/>
    </source>
</evidence>
<dbReference type="OrthoDB" id="10253041at2759"/>
<evidence type="ECO:0000259" key="5">
    <source>
        <dbReference type="PROSITE" id="PS52035"/>
    </source>
</evidence>
<dbReference type="EMBL" id="RRYP01000422">
    <property type="protein sequence ID" value="TNV87463.1"/>
    <property type="molecule type" value="Genomic_DNA"/>
</dbReference>
<feature type="region of interest" description="Disordered" evidence="4">
    <location>
        <begin position="435"/>
        <end position="519"/>
    </location>
</feature>
<name>A0A8J8P5R3_HALGN</name>
<evidence type="ECO:0000313" key="6">
    <source>
        <dbReference type="EMBL" id="TNV87463.1"/>
    </source>
</evidence>
<reference evidence="6" key="1">
    <citation type="submission" date="2019-06" db="EMBL/GenBank/DDBJ databases">
        <authorList>
            <person name="Zheng W."/>
        </authorList>
    </citation>
    <scope>NUCLEOTIDE SEQUENCE</scope>
    <source>
        <strain evidence="6">QDHG01</strain>
    </source>
</reference>
<dbReference type="Gene3D" id="3.40.630.10">
    <property type="entry name" value="Zn peptidases"/>
    <property type="match status" value="1"/>
</dbReference>
<evidence type="ECO:0000256" key="4">
    <source>
        <dbReference type="SAM" id="MobiDB-lite"/>
    </source>
</evidence>
<feature type="compositionally biased region" description="Polar residues" evidence="4">
    <location>
        <begin position="306"/>
        <end position="321"/>
    </location>
</feature>
<feature type="compositionally biased region" description="Polar residues" evidence="4">
    <location>
        <begin position="256"/>
        <end position="269"/>
    </location>
</feature>
<feature type="compositionally biased region" description="Basic and acidic residues" evidence="4">
    <location>
        <begin position="435"/>
        <end position="445"/>
    </location>
</feature>
<evidence type="ECO:0000256" key="1">
    <source>
        <dbReference type="ARBA" id="ARBA00001947"/>
    </source>
</evidence>
<comment type="similarity">
    <text evidence="2 3">Belongs to the peptidase M14 family.</text>
</comment>
<feature type="region of interest" description="Disordered" evidence="4">
    <location>
        <begin position="713"/>
        <end position="766"/>
    </location>
</feature>
<dbReference type="InterPro" id="IPR050821">
    <property type="entry name" value="Cytosolic_carboxypeptidase"/>
</dbReference>
<keyword evidence="7" id="KW-1185">Reference proteome</keyword>
<gene>
    <name evidence="6" type="ORF">FGO68_gene12195</name>
</gene>
<feature type="domain" description="Peptidase M14" evidence="5">
    <location>
        <begin position="1"/>
        <end position="198"/>
    </location>
</feature>
<comment type="caution">
    <text evidence="6">The sequence shown here is derived from an EMBL/GenBank/DDBJ whole genome shotgun (WGS) entry which is preliminary data.</text>
</comment>
<feature type="active site" description="Proton donor/acceptor" evidence="3">
    <location>
        <position position="170"/>
    </location>
</feature>
<feature type="region of interest" description="Disordered" evidence="4">
    <location>
        <begin position="1194"/>
        <end position="1235"/>
    </location>
</feature>
<dbReference type="PROSITE" id="PS52035">
    <property type="entry name" value="PEPTIDASE_M14"/>
    <property type="match status" value="1"/>
</dbReference>
<evidence type="ECO:0000256" key="3">
    <source>
        <dbReference type="PROSITE-ProRule" id="PRU01379"/>
    </source>
</evidence>
<organism evidence="6 7">
    <name type="scientific">Halteria grandinella</name>
    <dbReference type="NCBI Taxonomy" id="5974"/>
    <lineage>
        <taxon>Eukaryota</taxon>
        <taxon>Sar</taxon>
        <taxon>Alveolata</taxon>
        <taxon>Ciliophora</taxon>
        <taxon>Intramacronucleata</taxon>
        <taxon>Spirotrichea</taxon>
        <taxon>Stichotrichia</taxon>
        <taxon>Sporadotrichida</taxon>
        <taxon>Halteriidae</taxon>
        <taxon>Halteria</taxon>
    </lineage>
</organism>
<feature type="region of interest" description="Disordered" evidence="4">
    <location>
        <begin position="1066"/>
        <end position="1102"/>
    </location>
</feature>
<evidence type="ECO:0000313" key="7">
    <source>
        <dbReference type="Proteomes" id="UP000785679"/>
    </source>
</evidence>
<dbReference type="SUPFAM" id="SSF53187">
    <property type="entry name" value="Zn-dependent exopeptidases"/>
    <property type="match status" value="1"/>
</dbReference>
<dbReference type="PANTHER" id="PTHR12756">
    <property type="entry name" value="CYTOSOLIC CARBOXYPEPTIDASE"/>
    <property type="match status" value="1"/>
</dbReference>
<comment type="cofactor">
    <cofactor evidence="1">
        <name>Zn(2+)</name>
        <dbReference type="ChEBI" id="CHEBI:29105"/>
    </cofactor>
</comment>
<dbReference type="GO" id="GO:0008270">
    <property type="term" value="F:zinc ion binding"/>
    <property type="evidence" value="ECO:0007669"/>
    <property type="project" value="InterPro"/>
</dbReference>
<protein>
    <recommendedName>
        <fullName evidence="5">Peptidase M14 domain-containing protein</fullName>
    </recommendedName>
</protein>
<proteinExistence type="inferred from homology"/>
<dbReference type="Proteomes" id="UP000785679">
    <property type="component" value="Unassembled WGS sequence"/>
</dbReference>
<dbReference type="GO" id="GO:0006508">
    <property type="term" value="P:proteolysis"/>
    <property type="evidence" value="ECO:0007669"/>
    <property type="project" value="InterPro"/>
</dbReference>
<feature type="region of interest" description="Disordered" evidence="4">
    <location>
        <begin position="220"/>
        <end position="269"/>
    </location>
</feature>